<evidence type="ECO:0000313" key="18">
    <source>
        <dbReference type="Proteomes" id="UP000250434"/>
    </source>
</evidence>
<dbReference type="SMART" id="SM00822">
    <property type="entry name" value="PKS_KR"/>
    <property type="match status" value="3"/>
</dbReference>
<dbReference type="Pfam" id="PF00550">
    <property type="entry name" value="PP-binding"/>
    <property type="match status" value="4"/>
</dbReference>
<dbReference type="PANTHER" id="PTHR43775">
    <property type="entry name" value="FATTY ACID SYNTHASE"/>
    <property type="match status" value="1"/>
</dbReference>
<dbReference type="CDD" id="cd08956">
    <property type="entry name" value="KR_3_FAS_SDR_x"/>
    <property type="match status" value="3"/>
</dbReference>
<dbReference type="PANTHER" id="PTHR43775:SF51">
    <property type="entry name" value="INACTIVE PHENOLPHTHIOCEROL SYNTHESIS POLYKETIDE SYNTHASE TYPE I PKS1-RELATED"/>
    <property type="match status" value="1"/>
</dbReference>
<dbReference type="SMART" id="SM01294">
    <property type="entry name" value="PKS_PP_betabranch"/>
    <property type="match status" value="4"/>
</dbReference>
<evidence type="ECO:0000256" key="9">
    <source>
        <dbReference type="ARBA" id="ARBA00060622"/>
    </source>
</evidence>
<feature type="region of interest" description="N-terminal hotdog fold" evidence="12">
    <location>
        <begin position="3653"/>
        <end position="3773"/>
    </location>
</feature>
<dbReference type="InterPro" id="IPR032821">
    <property type="entry name" value="PKS_assoc"/>
</dbReference>
<dbReference type="Pfam" id="PF00109">
    <property type="entry name" value="ketoacyl-synt"/>
    <property type="match status" value="4"/>
</dbReference>
<keyword evidence="2" id="KW-0597">Phosphoprotein</keyword>
<feature type="compositionally biased region" description="Low complexity" evidence="13">
    <location>
        <begin position="1393"/>
        <end position="1421"/>
    </location>
</feature>
<dbReference type="PROSITE" id="PS00606">
    <property type="entry name" value="KS3_1"/>
    <property type="match status" value="3"/>
</dbReference>
<dbReference type="Gene3D" id="3.10.129.110">
    <property type="entry name" value="Polyketide synthase dehydratase"/>
    <property type="match status" value="3"/>
</dbReference>
<feature type="domain" description="Ketosynthase family 3 (KS3)" evidence="15">
    <location>
        <begin position="954"/>
        <end position="1377"/>
    </location>
</feature>
<dbReference type="Pfam" id="PF22953">
    <property type="entry name" value="SpnB_Rossmann"/>
    <property type="match status" value="2"/>
</dbReference>
<comment type="subunit">
    <text evidence="10">Homodimer. Erythronolide synthase is composed of EryAI, EryAII and EryAIII multimodular (2 modules) polypeptides each coding for a functional synthase subunit which participates in 2 of the six FAS-like elongation steps required for formation of the polyketide. Module 1, 2, 3, 4, 5, and 6 participating in biosynthesis steps 1, 2, 3, 4, 5, and 6, respectively.</text>
</comment>
<dbReference type="Gene3D" id="3.40.366.10">
    <property type="entry name" value="Malonyl-Coenzyme A Acyl Carrier Protein, domain 2"/>
    <property type="match status" value="4"/>
</dbReference>
<accession>A0A344LHH1</accession>
<dbReference type="SMART" id="SM00825">
    <property type="entry name" value="PKS_KS"/>
    <property type="match status" value="4"/>
</dbReference>
<dbReference type="EMBL" id="CP015163">
    <property type="protein sequence ID" value="AXB47495.1"/>
    <property type="molecule type" value="Genomic_DNA"/>
</dbReference>
<feature type="compositionally biased region" description="Pro residues" evidence="13">
    <location>
        <begin position="1380"/>
        <end position="1392"/>
    </location>
</feature>
<comment type="catalytic activity">
    <reaction evidence="7">
        <text>6 (S)-methylmalonyl-CoA + propanoyl-CoA + 6 NADPH + 12 H(+) = 6-deoxyerythronolide B + 6 CO2 + 6 NADP(+) + 7 CoA + H2O</text>
        <dbReference type="Rhea" id="RHEA:23068"/>
        <dbReference type="ChEBI" id="CHEBI:15377"/>
        <dbReference type="ChEBI" id="CHEBI:15378"/>
        <dbReference type="ChEBI" id="CHEBI:16089"/>
        <dbReference type="ChEBI" id="CHEBI:16526"/>
        <dbReference type="ChEBI" id="CHEBI:57287"/>
        <dbReference type="ChEBI" id="CHEBI:57327"/>
        <dbReference type="ChEBI" id="CHEBI:57392"/>
        <dbReference type="ChEBI" id="CHEBI:57783"/>
        <dbReference type="ChEBI" id="CHEBI:58349"/>
        <dbReference type="EC" id="2.3.1.94"/>
    </reaction>
</comment>
<dbReference type="InterPro" id="IPR014031">
    <property type="entry name" value="Ketoacyl_synth_C"/>
</dbReference>
<feature type="domain" description="PKS/mFAS DH" evidence="16">
    <location>
        <begin position="3653"/>
        <end position="3933"/>
    </location>
</feature>
<sequence>MTERASVNEIAIVGLSCRLPQAPDPRRFWALLRDGVNAITTLPADRWDSDTPVPPGAGRGGFLDRVGDFDAAFFGISPREAAIMDPQQRLVLELAWEALEDAGIVPDTLRGADASVFVGSIGSDYATLMQRAGLINQHTITGTNRGIIANRVSYTLGLRGPSVAVDAAQSSSLVAVHLACESLRNGESSLALAGGVNLNLAPESTLTAARFGGLSPTGRARTFDAEADGYVRGEGGGLVVLKPLAGALADGDPIYAVIRGGAVNNDGATDGLTVPNAAAQESLLRKAYADTGLLPSYVELHGTGTRVGDPIEARALTAAFGSHRVRVGSAKTNVGHLEGAAGIVGLLKVALSIHHRALPPSLNFTTPNPAIDFEHLEVQQELEEWTAPRVAGVSSFGMGGTNCHLVLTEGPERVVTASPEPGVVPMLLSAKTAAALRAQADRLAEFVTDQHLGDLGFSLANTRAQLEHRAVVLASSIEELRENLTVLRPGVTEQAKVAFLFPGQGSQRAGAGRELYERYPVFATAFDEICAHFDHHLDRPLREIMFSDPEALGQTRYTQPALFTLGVALFRLAESWGLRPDLLLGHSIGELAAAHVAGVLTLPGACSLVAARGRLMQSVTTRGAMVSFKGTEAEVRALLTDGVDIAAVNGPDSVVVSGDHDVVLELARAWKAEGRKAKQLRVSHAFHSPHMEPILSEFREITGGLNFAPPAVPIVSNLTGSLATAEQLCSPGYWADHIRHAVRFADGVRFLADAGVTNFVELGPDPVLSGMARDTDSRITMASMLREGRDEERTFLGALASAHISGASVDWSQAFGDARRIALPTYAFQRERHWFGETTRLKAETSPWADRLRGLGETEQEAVLLDLVRTSVAAVLGHRSADAVEIGHTFKELGFDSLTAVELRDQLSAATGLNLPGALIYHHPTAAALARHLRGQLLDAPETVAASAVSAVSDEPIAIVAMGCRYPGGITTPDELWRLVADGVDAITEFPGNRGWDLDGLYDPDPDQPGRTYTRHGGFLHDADAFDPAFFGINAREAAAMDPQQRLLLETSWEAMERAGIDPASLHGSGTGVFVGAMSQDYGPRLHEGTEGGGYLLTGNTTSVASGRIAYTFGFGGPAVTVDTACSSSLVALHLAAQALRHGECSLALAGGATVMASPGMFVEFSRQRGLSADGRCKAFAAAADGTGWAEGVGMVLLERLSDARRNGHPVLAVIRGSAINQDGASNGLTAPNGPSQERVIRAALAMAGLEPSEVDAVEAHGTGTALGDPIEADALLATYGQDRERPLLLGSFKSNVGHTQAAAGVGGVIKMVQAMRYGVLPKTLHVDAPSPHVNWSAGAVALVTEPVRWRRDDRPLRAGVSSFGISGTNAHLVLEEAPEPTPAPPAAPPPADSAAPPASTAPPASAELTTPPASPDATATPTPPAPAAAPVAAPSASPDLPGSTALPTSTALPAPAAAAASPASGGSAASAGAGAAVGSGATPGSGGSGGVAVAGGSAATPGADTAVGSGGSTEGAATCASGAGSGPVGVVASGGLGAGSGPVGVVASGGLGGTSGGTVPPGLGVPMRGPIPWLLSAKSGEALRGQAARLLEHPGTPAEIGFSLATTRPSFEHRAVVFGGSEEELRGELAVLASGSDGGLAVLGVARAAGRTVFVFPGQGSQWAGMGLDLLDAAPVFREQLLACADALAPHTDWSLLDALRGEGLDRVDVVQPALWAVMVSLAALWRSLGVHPDAVIGHSQGEIAAAYVAGALSLEDSARIVALRSKAIVVLAGTGGMVSVPLPAANTQNLLTRWPGRIHIAAINGPSSTVVAGEPAALGELLADERVRRIPVDYASHTPHVEAIREQLLDALAGITPRAADVDFYSTVTGDRLDTTELDTAYWYRNLRQPVLFEQATRALAAAGHTVFVEASAHPVLTNGVGETLDDAATITGTLRRDDGGWDRFLTSAARLHTEGTRIDWASLFPPGTRAVELPTYAFQRQRYWLDVPAPTGDPAASGLDAAGHPLLGAAVAVAGENRLVLTGRLSLRTHPWLADHAVRGVVMLPGTAFVELAMQAADQAGYPSLRELTLHAPLLLPAEDGIRIQVVADGEEVRIHSRTGDAWTLHATGVLGSEPAESAPLDGPWPPAGAEPVDLGDIYDRLAERGYDYGPAFRGLRSAWRLGTEIYAEVRLPEPEGAADFGLHPALLDAALHAVVGLVPLSGGDGDIPLPFSWDGVRLSAAGAAALRVRVAPHGADRVALALADSSGLPVASVGSLLLRPMPAELLASASATPLDSLYQVNWTAASGETSAPAQVVTFGGDDVHAVTAAALDAVQAHLSQDIGEPLVVVTKHAVSTAPGEGVDDLGAAAVWGLVRSAQTEHPGRFLLVDTDGSAPVVLDGEPQVAVREGRVLVPRLARVTAEATGPLDPAGTVLITGGTGVLGALVARHLVHRHGVRSLVLTSRRGHAPELHDELRAAGADVRIVACDAADRDALKSVLDDIPDLTSVIHAAGVLTDSVITALDSEQLSQVLRPKVDAARHLHELTRDRDLAAFVLFSSVTATIGSPGQANYAAANAFLDGLAHHRHAHGLPATSLAWGLWAQTSGLTSAMSAGDRARMARTGIAPLPTDQGLALLDAALADDRPALLPAKLDLSSGALPPLFHGLRRPARRRVEAQPETAASWARRMLALSPAERGRTIAELVRAQVAVVLGLDANATIEHTRAFKELGFDSLTAVELRNRLNTATGLRLPTTLVFDHPSPAALAGFLQAELGGNAPAATVEAARADAGEPIAIVAMACRYPGGVRTPEDLWRLVETGADAIAEFPGDRGWDLDRLYHPDPEHGGTSYAKHGGFLYEAADFDAEFFGISPREATATDPQQRLLLETAWEAFERAGVTPDALRGSDTGVFAGVMYDDYGTRLGSAPDGYEGHLLTGNTTSVASGRIAYTFGLEGPAVTLDTACSSSLVAMHLASQALRQGECSLALAGGVTVMATPNVFVEFSRQRGLSPDGRCKPFAAAADGTGWSEGVGLVLLERLSDARRNGRRILGVLRGSAINSDGASNGLTSPNGPSQQRVIRQALANAGLEPSEVDAVEAHGTGTTLGDPIEAQALLATYGQHRQDRPLYLGSVKSNLGHTQAAAGVAGVIKMVQAMRHGVLPKSLHVDQPSPHVDWSAGAVELLTEPVEWDRDRPRRAGVSAFGISGTNAHVILEQAPPGDEPAPEPAGVVPWAVSAVSEQSLREQARQLRAHVAGLPEPDLGGIGAALARRAVLPHRAVVLAADREDFLLGLDSIVAGEPASNAAVGSAAAPGKTVFVFPGQGSQWAGMALDLLDTSTVFSGQMRLCADALAPHIDWSLTDALRGAGLDRVDVVQPALWAVMISLAALWRSMGVEPDAVAGHSQGEIAAAYVAGALSLEDSARVVALRSRAIREIAGLGGMVSVPLAADATEALLTGRDGLGIAAVNGPSSTVVSGDVTALDQLLADCESSDLRIRRIPVDYASHSAHVEAIREQVLAGLAPITPRTSDLAFYSTVTGEPIDTAGLDAAYWYRNLRQTVLFEPVTRALAADGHRVFVETSAHPVLTVGLQDTLEATDAVVTGSLRRDEGWARFLDSAARVHVRGTAVRWGFDGIRPAELPTYAFQRQRFWLDAPERTGDVTAAGLDATGHPLLGATMELAGGDRLVLTGRPNLRVLPWLADHRVFDTVLLPGAAFAELALEAGRLAGCERLAELTLHAPLVLTDEGTRQLQVTVGEPDQGDRPVEIHSRADGEPWVQHATGLLTSAEPAAAEAAGSAGSTGATELPGWPPEHVEPIEPAELYEKLALRGYDYGPAFQGVVAAWRGENELFAEVRLPEGVQAQTFGLHPALLDAALHTVALAAAETAGAGQVMLPFSWSGVSRFTTGATTLRVHVTREQDTFTLRASTPEGAPVVTIDALTTRPIDASRLRAGAERELYALEWTRLEPGTEPAPEYEVFDCLPGEQGVPSNTHDLIARVLAKLQEWLAGDHTAKLLVLTHGAVALPGEPIEDLAGAAAWGLVRSAQTEHPGRFALADVRDATRDALETALASGEPQLVVRGDTAYAPRLAKAEPERPELGDSVLITGGTGVLGSRLARHLATAHGVRHLVLTSRRGMDAPGAADLRSALTALGADVDIVRCDAADREALAALLDRLPGLTAVIHAAGALDDSVITALSSEHLLTVLPPKVDAAWHLHELTQDRELSAFILFSSVAGTAGTAGQAGYAAANAFLDALATHRQDLGLPGTSLAWGYWAEETGMTGHLTEADRHRLAQSGFAPMDTTEGLALFDAVRHGVRVPAHLDLAALRGRAADGTLPPLFAGLVRAPARRVTTGLAQRLAAADPAEQLQLLTELVRTHAAAVLGHTGAQQVPAERAFKDLGFDSLTSVELRNRLSEAASARLPATLVFDHPTPRAVAAFLRDRLGGTRTTATTKAKATTAGNEPIAIVAMSCRFPGGVRSPEDLWRLVESGTDAISEFPVNRGWELDRLYHPDPEAQGTSYVRHGGFLHDADEFDPEFFGISPREASATDPQQRLLLETAWEAFERAGIDPATLRGSDTGVFAGIMYDDYASRLLKNPPKDVEGYLVSGSAGSVASGRVAYTFGLEGPAVTVDTACSSSLVAVHLAAQALRNGECSLALAGGVTVMATPAVFIEFSRQRGLSPDGRCKSFAAGANGAAWSEGAGLILLERLSDAERNGHQVLGVLRGSAVNQDGTSNGLTAPNGPSQERVIRQALANAGLEPSEVDAVEAHGTGTTLGDPIEAQALLATYGEERESPLHLGSIKSNIGHTQAAAGIAGIIKMVQAMRHGVLPKSLHVDAPSPHVDWSAGAVELLTEPVEWDRDRPRRAGVSSFGISGTNAHVILEQAPRTPEQPPTEHQGPLPFILSAKSDAAVRDQAARLAEHVRANPGLTTADLAHSLLTRPLLDRGTVVVAADRDELLSGLDNPGQPVGKDEGGLAFLFTGQGAQRPDMGRELYEHFPRFAEALDECCAHLDAELDRPLKTVMFTGDELDRTIYTQPALFAFEVALYRLAESLGVIPSYVVGHSIGEIAAAHVAGVFSLEDACRLVAARGRLMQGLRDDGGMAAIEASEEEVLASLRGNVSIAALNGPSATVISGDRDAVLDVAAAWKAQGRRSTRLRVSHAFHSPHMDGMLGEFRRVAETLTFHAPSIPVISNLTGDLAAEELREPEYWVRHVRHAVRFADGMRKLHELGVRTFAEIGPQHTLTAMGADCVPDGELFATSRSEHEERAFLSALGKIHLRGKPVEWCALFTGRRVDLPTYAFQRRRYWLDLPEGTGDVTAAGLGASEHPLLGAAVTLAGGRGLLFTGRLTRKSWLAEHIIDGTVLLPGTALVELALHAGAQAGLPELAELTIQAPLVLPESGAVQLQVAVDGNALTIHSRPDDEEVWTQHAEGTLRESTTSPEAWTIPADASEVDLGDVYGRLAANGYEYGPAFQCLGTVWEHNNERFAELQLDADTDGYGIHPALLDSAFHLLALDTAETRVPFAWRDIALHATGARSLRIRLTPAGDGAFRLTATDPAGQPVITVGALETRPADLGAAKRLDLFHVDWVPAPQATTVETEVLHASGADVHEVTWRVATALQHHLTKDSGRLTVVTPAGDLTTAAVHGLVRAAQREHGDRFSLVDTDQPDTIPLTGAPELRVRDGEVLAPRLVRATATGRKLDPEGTVLVTGGTGALGRRVARHLVRHHGIRHLLLVSRTGGEVPADLGPDARVVACDTADRDALARVIAGAEHPLTAVVHAAGVLEDAVLTSLTEEQWRKVARPKVTAARHLHELTRHLDLDAFVLFSSVAGTLGSAGQAAYAAANAYLDELARHRQSIGLPAVSLAWGLWAESGGMADELSTVDHHRLAKLGVAPLLPGDALALFDAALGGEHPALVAAKLDFTADHPLYRGVARTPVRRAATEPPSLHGLSEAEQRRRLLDLVTTTVAEVLGHADTDGIDADRGLLAMGFDSLTAVEFRNRLAAETGLSLPSTLVFNHPTPGAIAEFLRAELAPADELDRLAADLSTMDPERQAGLLARMAELLHKWNTNGTGNGASADLDSLSDEELFDALDEELGQRGNGRR</sequence>
<dbReference type="Gene3D" id="3.40.47.10">
    <property type="match status" value="4"/>
</dbReference>
<dbReference type="InterPro" id="IPR016039">
    <property type="entry name" value="Thiolase-like"/>
</dbReference>
<evidence type="ECO:0000256" key="13">
    <source>
        <dbReference type="SAM" id="MobiDB-lite"/>
    </source>
</evidence>
<dbReference type="Gene3D" id="1.10.1200.10">
    <property type="entry name" value="ACP-like"/>
    <property type="match status" value="4"/>
</dbReference>
<feature type="active site" description="Proton donor; for dehydratase activity" evidence="12">
    <location>
        <position position="5494"/>
    </location>
</feature>
<feature type="region of interest" description="C-terminal hotdog fold" evidence="12">
    <location>
        <begin position="3796"/>
        <end position="3933"/>
    </location>
</feature>
<name>A0A344LHH1_9PSEU</name>
<feature type="region of interest" description="Disordered" evidence="13">
    <location>
        <begin position="3771"/>
        <end position="3796"/>
    </location>
</feature>
<feature type="domain" description="PKS/mFAS DH" evidence="16">
    <location>
        <begin position="5314"/>
        <end position="5606"/>
    </location>
</feature>
<feature type="domain" description="Ketosynthase family 3 (KS3)" evidence="15">
    <location>
        <begin position="7"/>
        <end position="409"/>
    </location>
</feature>
<evidence type="ECO:0000259" key="16">
    <source>
        <dbReference type="PROSITE" id="PS52019"/>
    </source>
</evidence>
<dbReference type="InterPro" id="IPR057326">
    <property type="entry name" value="KR_dom"/>
</dbReference>
<evidence type="ECO:0000256" key="11">
    <source>
        <dbReference type="ARBA" id="ARBA00066981"/>
    </source>
</evidence>
<evidence type="ECO:0000259" key="15">
    <source>
        <dbReference type="PROSITE" id="PS52004"/>
    </source>
</evidence>
<evidence type="ECO:0000256" key="1">
    <source>
        <dbReference type="ARBA" id="ARBA00022450"/>
    </source>
</evidence>
<comment type="function">
    <text evidence="8">Involved in the biosynthesis of antibiotic erythromycin via the biosynthesis of its aglycone precursor, 6-deoxyerythronolide B (6-dEB).</text>
</comment>
<feature type="active site" description="Proton acceptor; for dehydratase activity" evidence="12">
    <location>
        <position position="2039"/>
    </location>
</feature>
<dbReference type="Gene3D" id="3.40.50.720">
    <property type="entry name" value="NAD(P)-binding Rossmann-like Domain"/>
    <property type="match status" value="3"/>
</dbReference>
<dbReference type="InterPro" id="IPR036291">
    <property type="entry name" value="NAD(P)-bd_dom_sf"/>
</dbReference>
<keyword evidence="4" id="KW-0677">Repeat</keyword>
<dbReference type="Pfam" id="PF00698">
    <property type="entry name" value="Acyl_transf_1"/>
    <property type="match status" value="4"/>
</dbReference>
<gene>
    <name evidence="17" type="ORF">A4R43_37740</name>
</gene>
<dbReference type="GO" id="GO:0047879">
    <property type="term" value="F:erythronolide synthase activity"/>
    <property type="evidence" value="ECO:0007669"/>
    <property type="project" value="UniProtKB-EC"/>
</dbReference>
<evidence type="ECO:0000256" key="6">
    <source>
        <dbReference type="ARBA" id="ARBA00023315"/>
    </source>
</evidence>
<dbReference type="InterPro" id="IPR049551">
    <property type="entry name" value="PKS_DH_C"/>
</dbReference>
<dbReference type="PROSITE" id="PS52019">
    <property type="entry name" value="PKS_MFAS_DH"/>
    <property type="match status" value="3"/>
</dbReference>
<proteinExistence type="predicted"/>
<dbReference type="SMART" id="SM00827">
    <property type="entry name" value="PKS_AT"/>
    <property type="match status" value="4"/>
</dbReference>
<evidence type="ECO:0000259" key="14">
    <source>
        <dbReference type="PROSITE" id="PS50075"/>
    </source>
</evidence>
<feature type="region of interest" description="Disordered" evidence="13">
    <location>
        <begin position="1378"/>
        <end position="1491"/>
    </location>
</feature>
<evidence type="ECO:0000256" key="3">
    <source>
        <dbReference type="ARBA" id="ARBA00022679"/>
    </source>
</evidence>
<dbReference type="InterPro" id="IPR020841">
    <property type="entry name" value="PKS_Beta-ketoAc_synthase_dom"/>
</dbReference>
<dbReference type="FunFam" id="1.10.1200.10:FF:000007">
    <property type="entry name" value="Probable polyketide synthase pks17"/>
    <property type="match status" value="4"/>
</dbReference>
<feature type="domain" description="Ketosynthase family 3 (KS3)" evidence="15">
    <location>
        <begin position="2774"/>
        <end position="3198"/>
    </location>
</feature>
<feature type="domain" description="Ketosynthase family 3 (KS3)" evidence="15">
    <location>
        <begin position="4445"/>
        <end position="4869"/>
    </location>
</feature>
<dbReference type="InterPro" id="IPR049552">
    <property type="entry name" value="PKS_DH_N"/>
</dbReference>
<dbReference type="InterPro" id="IPR020806">
    <property type="entry name" value="PKS_PP-bd"/>
</dbReference>
<dbReference type="GO" id="GO:0031177">
    <property type="term" value="F:phosphopantetheine binding"/>
    <property type="evidence" value="ECO:0007669"/>
    <property type="project" value="InterPro"/>
</dbReference>
<evidence type="ECO:0000256" key="4">
    <source>
        <dbReference type="ARBA" id="ARBA00022737"/>
    </source>
</evidence>
<dbReference type="PROSITE" id="PS52004">
    <property type="entry name" value="KS3_2"/>
    <property type="match status" value="4"/>
</dbReference>
<dbReference type="SUPFAM" id="SSF55048">
    <property type="entry name" value="Probable ACP-binding domain of malonyl-CoA ACP transacylase"/>
    <property type="match status" value="4"/>
</dbReference>
<feature type="region of interest" description="Disordered" evidence="13">
    <location>
        <begin position="1504"/>
        <end position="1523"/>
    </location>
</feature>
<dbReference type="FunFam" id="3.40.366.10:FF:000002">
    <property type="entry name" value="Probable polyketide synthase 2"/>
    <property type="match status" value="4"/>
</dbReference>
<evidence type="ECO:0000256" key="8">
    <source>
        <dbReference type="ARBA" id="ARBA00060158"/>
    </source>
</evidence>
<dbReference type="EC" id="2.3.1.94" evidence="11"/>
<dbReference type="PROSITE" id="PS00012">
    <property type="entry name" value="PHOSPHOPANTETHEINE"/>
    <property type="match status" value="3"/>
</dbReference>
<feature type="domain" description="Carrier" evidence="14">
    <location>
        <begin position="5947"/>
        <end position="6022"/>
    </location>
</feature>
<dbReference type="GO" id="GO:0006633">
    <property type="term" value="P:fatty acid biosynthetic process"/>
    <property type="evidence" value="ECO:0007669"/>
    <property type="project" value="InterPro"/>
</dbReference>
<feature type="compositionally biased region" description="Low complexity" evidence="13">
    <location>
        <begin position="1429"/>
        <end position="1475"/>
    </location>
</feature>
<dbReference type="SMART" id="SM00823">
    <property type="entry name" value="PKS_PP"/>
    <property type="match status" value="4"/>
</dbReference>
<dbReference type="InterPro" id="IPR014043">
    <property type="entry name" value="Acyl_transferase_dom"/>
</dbReference>
<feature type="domain" description="PKS/mFAS DH" evidence="16">
    <location>
        <begin position="2007"/>
        <end position="2271"/>
    </location>
</feature>
<dbReference type="InterPro" id="IPR016035">
    <property type="entry name" value="Acyl_Trfase/lysoPLipase"/>
</dbReference>
<dbReference type="SUPFAM" id="SSF51735">
    <property type="entry name" value="NAD(P)-binding Rossmann-fold domains"/>
    <property type="match status" value="6"/>
</dbReference>
<dbReference type="GO" id="GO:0004312">
    <property type="term" value="F:fatty acid synthase activity"/>
    <property type="evidence" value="ECO:0007669"/>
    <property type="project" value="TreeGrafter"/>
</dbReference>
<dbReference type="GO" id="GO:0004315">
    <property type="term" value="F:3-oxoacyl-[acyl-carrier-protein] synthase activity"/>
    <property type="evidence" value="ECO:0007669"/>
    <property type="project" value="InterPro"/>
</dbReference>
<evidence type="ECO:0000256" key="2">
    <source>
        <dbReference type="ARBA" id="ARBA00022553"/>
    </source>
</evidence>
<keyword evidence="3" id="KW-0808">Transferase</keyword>
<comment type="pathway">
    <text evidence="9">Antibiotic biosynthesis; erythromycin biosynthesis.</text>
</comment>
<keyword evidence="5" id="KW-0511">Multifunctional enzyme</keyword>
<dbReference type="InterPro" id="IPR014030">
    <property type="entry name" value="Ketoacyl_synth_N"/>
</dbReference>
<feature type="domain" description="Carrier" evidence="14">
    <location>
        <begin position="4352"/>
        <end position="4427"/>
    </location>
</feature>
<dbReference type="Pfam" id="PF14765">
    <property type="entry name" value="PS-DH"/>
    <property type="match status" value="3"/>
</dbReference>
<feature type="compositionally biased region" description="Low complexity" evidence="13">
    <location>
        <begin position="3771"/>
        <end position="3788"/>
    </location>
</feature>
<evidence type="ECO:0000313" key="17">
    <source>
        <dbReference type="EMBL" id="AXB47495.1"/>
    </source>
</evidence>
<dbReference type="CDD" id="cd00833">
    <property type="entry name" value="PKS"/>
    <property type="match status" value="4"/>
</dbReference>
<reference evidence="17 18" key="1">
    <citation type="submission" date="2016-04" db="EMBL/GenBank/DDBJ databases">
        <title>Complete genome sequence and analysis of deep-sea sediment isolate, Amycolatopsis sp. WP1.</title>
        <authorList>
            <person name="Wang H."/>
            <person name="Chen S."/>
            <person name="Wu Q."/>
        </authorList>
    </citation>
    <scope>NUCLEOTIDE SEQUENCE [LARGE SCALE GENOMIC DNA]</scope>
    <source>
        <strain evidence="17 18">WP1</strain>
    </source>
</reference>
<dbReference type="KEGG" id="aab:A4R43_37740"/>
<feature type="region of interest" description="C-terminal hotdog fold" evidence="12">
    <location>
        <begin position="5437"/>
        <end position="5606"/>
    </location>
</feature>
<dbReference type="InterPro" id="IPR020807">
    <property type="entry name" value="PKS_DH"/>
</dbReference>
<dbReference type="Pfam" id="PF21089">
    <property type="entry name" value="PKS_DH_N"/>
    <property type="match status" value="3"/>
</dbReference>
<dbReference type="InterPro" id="IPR049900">
    <property type="entry name" value="PKS_mFAS_DH"/>
</dbReference>
<feature type="active site" description="Proton acceptor; for dehydratase activity" evidence="12">
    <location>
        <position position="3685"/>
    </location>
</feature>
<feature type="compositionally biased region" description="Gly residues" evidence="13">
    <location>
        <begin position="1476"/>
        <end position="1491"/>
    </location>
</feature>
<keyword evidence="1" id="KW-0596">Phosphopantetheine</keyword>
<dbReference type="InterPro" id="IPR006162">
    <property type="entry name" value="Ppantetheine_attach_site"/>
</dbReference>
<evidence type="ECO:0000256" key="7">
    <source>
        <dbReference type="ARBA" id="ARBA00052442"/>
    </source>
</evidence>
<evidence type="ECO:0000256" key="10">
    <source>
        <dbReference type="ARBA" id="ARBA00063272"/>
    </source>
</evidence>
<dbReference type="SMART" id="SM00826">
    <property type="entry name" value="PKS_DH"/>
    <property type="match status" value="3"/>
</dbReference>
<dbReference type="PROSITE" id="PS50075">
    <property type="entry name" value="CARRIER"/>
    <property type="match status" value="4"/>
</dbReference>
<feature type="region of interest" description="N-terminal hotdog fold" evidence="12">
    <location>
        <begin position="5314"/>
        <end position="5428"/>
    </location>
</feature>
<dbReference type="InterPro" id="IPR009081">
    <property type="entry name" value="PP-bd_ACP"/>
</dbReference>
<evidence type="ECO:0000256" key="12">
    <source>
        <dbReference type="PROSITE-ProRule" id="PRU01363"/>
    </source>
</evidence>
<dbReference type="Pfam" id="PF08659">
    <property type="entry name" value="KR"/>
    <property type="match status" value="3"/>
</dbReference>
<dbReference type="InterPro" id="IPR016036">
    <property type="entry name" value="Malonyl_transacylase_ACP-bd"/>
</dbReference>
<dbReference type="SUPFAM" id="SSF52151">
    <property type="entry name" value="FabD/lysophospholipase-like"/>
    <property type="match status" value="4"/>
</dbReference>
<dbReference type="Proteomes" id="UP000250434">
    <property type="component" value="Chromosome"/>
</dbReference>
<dbReference type="InterPro" id="IPR042104">
    <property type="entry name" value="PKS_dehydratase_sf"/>
</dbReference>
<feature type="active site" description="Proton donor; for dehydratase activity" evidence="12">
    <location>
        <position position="3855"/>
    </location>
</feature>
<dbReference type="InterPro" id="IPR018201">
    <property type="entry name" value="Ketoacyl_synth_AS"/>
</dbReference>
<protein>
    <recommendedName>
        <fullName evidence="11">6-deoxyerythronolide-B synthase</fullName>
        <ecNumber evidence="11">2.3.1.94</ecNumber>
    </recommendedName>
</protein>
<dbReference type="SUPFAM" id="SSF47336">
    <property type="entry name" value="ACP-like"/>
    <property type="match status" value="4"/>
</dbReference>
<dbReference type="Pfam" id="PF16197">
    <property type="entry name" value="KAsynt_C_assoc"/>
    <property type="match status" value="4"/>
</dbReference>
<feature type="active site" description="Proton acceptor; for dehydratase activity" evidence="12">
    <location>
        <position position="5344"/>
    </location>
</feature>
<feature type="region of interest" description="N-terminal hotdog fold" evidence="12">
    <location>
        <begin position="2007"/>
        <end position="2121"/>
    </location>
</feature>
<dbReference type="InterPro" id="IPR001227">
    <property type="entry name" value="Ac_transferase_dom_sf"/>
</dbReference>
<dbReference type="SUPFAM" id="SSF53901">
    <property type="entry name" value="Thiolase-like"/>
    <property type="match status" value="4"/>
</dbReference>
<dbReference type="InterPro" id="IPR055123">
    <property type="entry name" value="SpnB-like_Rossmann"/>
</dbReference>
<dbReference type="InterPro" id="IPR036736">
    <property type="entry name" value="ACP-like_sf"/>
</dbReference>
<keyword evidence="18" id="KW-1185">Reference proteome</keyword>
<dbReference type="InterPro" id="IPR013968">
    <property type="entry name" value="PKS_KR"/>
</dbReference>
<organism evidence="17 18">
    <name type="scientific">Amycolatopsis albispora</name>
    <dbReference type="NCBI Taxonomy" id="1804986"/>
    <lineage>
        <taxon>Bacteria</taxon>
        <taxon>Bacillati</taxon>
        <taxon>Actinomycetota</taxon>
        <taxon>Actinomycetes</taxon>
        <taxon>Pseudonocardiales</taxon>
        <taxon>Pseudonocardiaceae</taxon>
        <taxon>Amycolatopsis</taxon>
    </lineage>
</organism>
<keyword evidence="6" id="KW-0012">Acyltransferase</keyword>
<feature type="domain" description="Carrier" evidence="14">
    <location>
        <begin position="2682"/>
        <end position="2757"/>
    </location>
</feature>
<dbReference type="Gene3D" id="3.30.70.3290">
    <property type="match status" value="4"/>
</dbReference>
<evidence type="ECO:0000256" key="5">
    <source>
        <dbReference type="ARBA" id="ARBA00023268"/>
    </source>
</evidence>
<feature type="active site" description="Proton donor; for dehydratase activity" evidence="12">
    <location>
        <position position="2192"/>
    </location>
</feature>
<dbReference type="FunFam" id="3.40.47.10:FF:000019">
    <property type="entry name" value="Polyketide synthase type I"/>
    <property type="match status" value="3"/>
</dbReference>
<feature type="region of interest" description="C-terminal hotdog fold" evidence="12">
    <location>
        <begin position="2133"/>
        <end position="2271"/>
    </location>
</feature>
<dbReference type="InterPro" id="IPR050091">
    <property type="entry name" value="PKS_NRPS_Biosynth_Enz"/>
</dbReference>
<dbReference type="Pfam" id="PF02801">
    <property type="entry name" value="Ketoacyl-synt_C"/>
    <property type="match status" value="4"/>
</dbReference>
<feature type="domain" description="Carrier" evidence="14">
    <location>
        <begin position="862"/>
        <end position="937"/>
    </location>
</feature>